<feature type="region of interest" description="Disordered" evidence="1">
    <location>
        <begin position="655"/>
        <end position="674"/>
    </location>
</feature>
<evidence type="ECO:0000313" key="2">
    <source>
        <dbReference type="EMBL" id="RDL38262.1"/>
    </source>
</evidence>
<dbReference type="EMBL" id="NPIC01000002">
    <property type="protein sequence ID" value="RDL38262.1"/>
    <property type="molecule type" value="Genomic_DNA"/>
</dbReference>
<evidence type="ECO:0008006" key="4">
    <source>
        <dbReference type="Google" id="ProtNLM"/>
    </source>
</evidence>
<name>A0A370TRV2_9HELO</name>
<feature type="compositionally biased region" description="Basic and acidic residues" evidence="1">
    <location>
        <begin position="1"/>
        <end position="12"/>
    </location>
</feature>
<feature type="compositionally biased region" description="Basic residues" evidence="1">
    <location>
        <begin position="47"/>
        <end position="56"/>
    </location>
</feature>
<feature type="region of interest" description="Disordered" evidence="1">
    <location>
        <begin position="1"/>
        <end position="70"/>
    </location>
</feature>
<feature type="region of interest" description="Disordered" evidence="1">
    <location>
        <begin position="570"/>
        <end position="590"/>
    </location>
</feature>
<reference evidence="2 3" key="1">
    <citation type="journal article" date="2018" name="IMA Fungus">
        <title>IMA Genome-F 9: Draft genome sequence of Annulohypoxylon stygium, Aspergillus mulundensis, Berkeleyomyces basicola (syn. Thielaviopsis basicola), Ceratocystis smalleyi, two Cercospora beticola strains, Coleophoma cylindrospora, Fusarium fracticaudum, Phialophora cf. hyalina, and Morchella septimelata.</title>
        <authorList>
            <person name="Wingfield B.D."/>
            <person name="Bills G.F."/>
            <person name="Dong Y."/>
            <person name="Huang W."/>
            <person name="Nel W.J."/>
            <person name="Swalarsk-Parry B.S."/>
            <person name="Vaghefi N."/>
            <person name="Wilken P.M."/>
            <person name="An Z."/>
            <person name="de Beer Z.W."/>
            <person name="De Vos L."/>
            <person name="Chen L."/>
            <person name="Duong T.A."/>
            <person name="Gao Y."/>
            <person name="Hammerbacher A."/>
            <person name="Kikkert J.R."/>
            <person name="Li Y."/>
            <person name="Li H."/>
            <person name="Li K."/>
            <person name="Li Q."/>
            <person name="Liu X."/>
            <person name="Ma X."/>
            <person name="Naidoo K."/>
            <person name="Pethybridge S.J."/>
            <person name="Sun J."/>
            <person name="Steenkamp E.T."/>
            <person name="van der Nest M.A."/>
            <person name="van Wyk S."/>
            <person name="Wingfield M.J."/>
            <person name="Xiong C."/>
            <person name="Yue Q."/>
            <person name="Zhang X."/>
        </authorList>
    </citation>
    <scope>NUCLEOTIDE SEQUENCE [LARGE SCALE GENOMIC DNA]</scope>
    <source>
        <strain evidence="2 3">BP 5553</strain>
    </source>
</reference>
<proteinExistence type="predicted"/>
<dbReference type="PANTHER" id="PTHR42345:SF1">
    <property type="entry name" value="VTC DOMAIN-CONTAINING PROTEIN"/>
    <property type="match status" value="1"/>
</dbReference>
<protein>
    <recommendedName>
        <fullName evidence="4">VTC domain-containing protein</fullName>
    </recommendedName>
</protein>
<accession>A0A370TRV2</accession>
<dbReference type="PANTHER" id="PTHR42345">
    <property type="entry name" value="TPR_REGION DOMAIN-CONTAINING PROTEIN"/>
    <property type="match status" value="1"/>
</dbReference>
<dbReference type="AlphaFoldDB" id="A0A370TRV2"/>
<dbReference type="RefSeq" id="XP_031870918.1">
    <property type="nucleotide sequence ID" value="XM_032011225.1"/>
</dbReference>
<evidence type="ECO:0000313" key="3">
    <source>
        <dbReference type="Proteomes" id="UP000254866"/>
    </source>
</evidence>
<dbReference type="STRING" id="2656787.A0A370TRV2"/>
<evidence type="ECO:0000256" key="1">
    <source>
        <dbReference type="SAM" id="MobiDB-lite"/>
    </source>
</evidence>
<dbReference type="OrthoDB" id="6493944at2759"/>
<sequence length="747" mass="83847">MEDHSPMSEAKRRLFGIFRSHSSASDRNSHDRDRKSPRRPSSANPRSPRRRPRPHSPARTPESRKSNASYASEALEALEAPGLTEWPPEGISKDESLKQGKAMEWIASGVPVIKGIRHSIPHAPEKYYNLYATCEGNGKAGNDRAVPFTAPFTASSFRLQGPDPAEHPWETLEHPSLSFRTGSRPGTVTLNHWVSLSGKPNPAIELREPGMKPREVELSTVLERLIYLESGFEEDYEDLMYHNLYKKLLKDPDKFLSPHKAMEKQIADLIIVLSRSEWIDFSRPENQVVAKFFTSAAYTDQGRYKLFFHQLLLSMELDMRIHSKHHADWAKEQLLSQLPPKIAWDLALARKWQECMSIERYKTGGDPEQIKFHLLIKKSQVKALRRFARAMKWPNLVKVDNILKERDPTVKPLENRSSDAMSYFTGMILPGVTLPWLIMNSLIDCDDDVGANALAALTHMHPNSGFQYKGTTYWSSMSIVGKVLAPTCREVAGWIGPVRPAPDLPRIGIARIRQRRPKQLLTISDVLSMTERSDPLGPPSDSYPVAEYQLLLPDSDDFHDTVRIEKLALKPLPSASPSPPQSPGSKDPSRPIIYDAAVQFAIEGRSWPLRLSYDVSFISAYPCARGPHPLFYDYEYKSVKVSEILTIKDWGGFNNHTNPSPGEPGSPGSGVKDKQNDYDAERVLVIEAFGVPDNEVLARAWCSHWGLSAIIADVERTCMPCAIREAYAACVNVAILVEGTADEESNA</sequence>
<dbReference type="Proteomes" id="UP000254866">
    <property type="component" value="Unassembled WGS sequence"/>
</dbReference>
<dbReference type="GeneID" id="43595451"/>
<gene>
    <name evidence="2" type="ORF">BP5553_02602</name>
</gene>
<comment type="caution">
    <text evidence="2">The sequence shown here is derived from an EMBL/GenBank/DDBJ whole genome shotgun (WGS) entry which is preliminary data.</text>
</comment>
<organism evidence="2 3">
    <name type="scientific">Venustampulla echinocandica</name>
    <dbReference type="NCBI Taxonomy" id="2656787"/>
    <lineage>
        <taxon>Eukaryota</taxon>
        <taxon>Fungi</taxon>
        <taxon>Dikarya</taxon>
        <taxon>Ascomycota</taxon>
        <taxon>Pezizomycotina</taxon>
        <taxon>Leotiomycetes</taxon>
        <taxon>Helotiales</taxon>
        <taxon>Pleuroascaceae</taxon>
        <taxon>Venustampulla</taxon>
    </lineage>
</organism>
<keyword evidence="3" id="KW-1185">Reference proteome</keyword>